<sequence>MFSLKFAAISCPGNAARASHGSLTLVRAAATPSSRPCGPLAVDPVFFDLRPIAPTARGAFQTRRLFASVHHGAADAELPTDHPALHWPASKNPTPYEILGQSKNDPYNKKRFHELVKLYHPDRQPHTGLPDTSHPTKLERYRLVVAANDILSNPQKRRMYDLYDLGWSNHPDLPDLRNDDVPSNHSAWRRRPGNASMNATWEDWEQWRNEQDSGGTGQQQKPIFVSNGAFVAIVSFFIIMGSWQHATQGVKSGVALVDDQEHKHAAIKMEMQQRYGETAGLGREARVDNFLRQRNGWDNYPTHPHHISGYYRNLPSQEPPRRLPPPVPKPDGN</sequence>
<dbReference type="PANTHER" id="PTHR24074">
    <property type="entry name" value="CO-CHAPERONE PROTEIN DJLA"/>
    <property type="match status" value="1"/>
</dbReference>
<feature type="compositionally biased region" description="Pro residues" evidence="1">
    <location>
        <begin position="322"/>
        <end position="333"/>
    </location>
</feature>
<evidence type="ECO:0000313" key="3">
    <source>
        <dbReference type="EMBL" id="KAK3485562.1"/>
    </source>
</evidence>
<dbReference type="RefSeq" id="XP_062688466.1">
    <property type="nucleotide sequence ID" value="XM_062841378.1"/>
</dbReference>
<accession>A0AAJ0HZ32</accession>
<feature type="domain" description="J" evidence="2">
    <location>
        <begin position="94"/>
        <end position="164"/>
    </location>
</feature>
<organism evidence="3 4">
    <name type="scientific">Neurospora hispaniola</name>
    <dbReference type="NCBI Taxonomy" id="588809"/>
    <lineage>
        <taxon>Eukaryota</taxon>
        <taxon>Fungi</taxon>
        <taxon>Dikarya</taxon>
        <taxon>Ascomycota</taxon>
        <taxon>Pezizomycotina</taxon>
        <taxon>Sordariomycetes</taxon>
        <taxon>Sordariomycetidae</taxon>
        <taxon>Sordariales</taxon>
        <taxon>Sordariaceae</taxon>
        <taxon>Neurospora</taxon>
    </lineage>
</organism>
<dbReference type="GeneID" id="87879000"/>
<reference evidence="3 4" key="1">
    <citation type="journal article" date="2023" name="Mol. Phylogenet. Evol.">
        <title>Genome-scale phylogeny and comparative genomics of the fungal order Sordariales.</title>
        <authorList>
            <person name="Hensen N."/>
            <person name="Bonometti L."/>
            <person name="Westerberg I."/>
            <person name="Brannstrom I.O."/>
            <person name="Guillou S."/>
            <person name="Cros-Aarteil S."/>
            <person name="Calhoun S."/>
            <person name="Haridas S."/>
            <person name="Kuo A."/>
            <person name="Mondo S."/>
            <person name="Pangilinan J."/>
            <person name="Riley R."/>
            <person name="LaButti K."/>
            <person name="Andreopoulos B."/>
            <person name="Lipzen A."/>
            <person name="Chen C."/>
            <person name="Yan M."/>
            <person name="Daum C."/>
            <person name="Ng V."/>
            <person name="Clum A."/>
            <person name="Steindorff A."/>
            <person name="Ohm R.A."/>
            <person name="Martin F."/>
            <person name="Silar P."/>
            <person name="Natvig D.O."/>
            <person name="Lalanne C."/>
            <person name="Gautier V."/>
            <person name="Ament-Velasquez S.L."/>
            <person name="Kruys A."/>
            <person name="Hutchinson M.I."/>
            <person name="Powell A.J."/>
            <person name="Barry K."/>
            <person name="Miller A.N."/>
            <person name="Grigoriev I.V."/>
            <person name="Debuchy R."/>
            <person name="Gladieux P."/>
            <person name="Hiltunen Thoren M."/>
            <person name="Johannesson H."/>
        </authorList>
    </citation>
    <scope>NUCLEOTIDE SEQUENCE [LARGE SCALE GENOMIC DNA]</scope>
    <source>
        <strain evidence="3 4">FGSC 10403</strain>
    </source>
</reference>
<evidence type="ECO:0000256" key="1">
    <source>
        <dbReference type="SAM" id="MobiDB-lite"/>
    </source>
</evidence>
<dbReference type="InterPro" id="IPR036869">
    <property type="entry name" value="J_dom_sf"/>
</dbReference>
<protein>
    <recommendedName>
        <fullName evidence="2">J domain-containing protein</fullName>
    </recommendedName>
</protein>
<dbReference type="InterPro" id="IPR001623">
    <property type="entry name" value="DnaJ_domain"/>
</dbReference>
<dbReference type="Pfam" id="PF00226">
    <property type="entry name" value="DnaJ"/>
    <property type="match status" value="1"/>
</dbReference>
<dbReference type="InterPro" id="IPR018253">
    <property type="entry name" value="DnaJ_domain_CS"/>
</dbReference>
<dbReference type="AlphaFoldDB" id="A0AAJ0HZ32"/>
<proteinExistence type="predicted"/>
<dbReference type="CDD" id="cd06257">
    <property type="entry name" value="DnaJ"/>
    <property type="match status" value="1"/>
</dbReference>
<name>A0AAJ0HZ32_9PEZI</name>
<keyword evidence="4" id="KW-1185">Reference proteome</keyword>
<dbReference type="SMART" id="SM00271">
    <property type="entry name" value="DnaJ"/>
    <property type="match status" value="1"/>
</dbReference>
<feature type="region of interest" description="Disordered" evidence="1">
    <location>
        <begin position="309"/>
        <end position="333"/>
    </location>
</feature>
<comment type="caution">
    <text evidence="3">The sequence shown here is derived from an EMBL/GenBank/DDBJ whole genome shotgun (WGS) entry which is preliminary data.</text>
</comment>
<evidence type="ECO:0000313" key="4">
    <source>
        <dbReference type="Proteomes" id="UP001285908"/>
    </source>
</evidence>
<dbReference type="Gene3D" id="1.10.287.110">
    <property type="entry name" value="DnaJ domain"/>
    <property type="match status" value="1"/>
</dbReference>
<dbReference type="SUPFAM" id="SSF46565">
    <property type="entry name" value="Chaperone J-domain"/>
    <property type="match status" value="1"/>
</dbReference>
<dbReference type="EMBL" id="JAULSX010000010">
    <property type="protein sequence ID" value="KAK3485562.1"/>
    <property type="molecule type" value="Genomic_DNA"/>
</dbReference>
<dbReference type="InterPro" id="IPR050817">
    <property type="entry name" value="DjlA_DnaK_co-chaperone"/>
</dbReference>
<dbReference type="Proteomes" id="UP001285908">
    <property type="component" value="Unassembled WGS sequence"/>
</dbReference>
<dbReference type="PROSITE" id="PS50076">
    <property type="entry name" value="DNAJ_2"/>
    <property type="match status" value="1"/>
</dbReference>
<dbReference type="PROSITE" id="PS00636">
    <property type="entry name" value="DNAJ_1"/>
    <property type="match status" value="1"/>
</dbReference>
<gene>
    <name evidence="3" type="ORF">B0T23DRAFT_50386</name>
</gene>
<evidence type="ECO:0000259" key="2">
    <source>
        <dbReference type="PROSITE" id="PS50076"/>
    </source>
</evidence>